<dbReference type="SUPFAM" id="SSF46894">
    <property type="entry name" value="C-terminal effector domain of the bipartite response regulators"/>
    <property type="match status" value="1"/>
</dbReference>
<dbReference type="GO" id="GO:0003677">
    <property type="term" value="F:DNA binding"/>
    <property type="evidence" value="ECO:0007669"/>
    <property type="project" value="InterPro"/>
</dbReference>
<dbReference type="EMBL" id="VFNX01000001">
    <property type="protein sequence ID" value="TQK95875.1"/>
    <property type="molecule type" value="Genomic_DNA"/>
</dbReference>
<dbReference type="Pfam" id="PF00196">
    <property type="entry name" value="GerE"/>
    <property type="match status" value="1"/>
</dbReference>
<dbReference type="GO" id="GO:0006355">
    <property type="term" value="P:regulation of DNA-templated transcription"/>
    <property type="evidence" value="ECO:0007669"/>
    <property type="project" value="InterPro"/>
</dbReference>
<dbReference type="PANTHER" id="PTHR34293">
    <property type="entry name" value="HTH-TYPE TRANSCRIPTIONAL REGULATOR TRMBL2"/>
    <property type="match status" value="1"/>
</dbReference>
<evidence type="ECO:0000259" key="1">
    <source>
        <dbReference type="Pfam" id="PF00196"/>
    </source>
</evidence>
<dbReference type="OrthoDB" id="4307453at2"/>
<sequence>MAPVPAVPIFTGFNMDKEEKWEGLTTRPTTTGNEADAESHRRHAVPPNALTKPEEFVQGMAKHLTDLRRLVDEQASRLHDVSYAVTSRNSDIREIHGLSAIAQAIDDALSGSRREILTAQPDGPRPREVLDDALESVRRHVAAGVVMRTLYQHTTRFDEATKEYVQKATSLGASVRTLDEFFDRLIIVDDVAFIAANADRTSAVAVSEPAVVGFLRDMFNRSWDRAKPFPFVPSYAAMAAKEVMPAMRDSIKRLLINGYPDKQIARRLGISERSLQGHIATMKRELDAQNRMQMGYLWGRGEGE</sequence>
<evidence type="ECO:0000313" key="2">
    <source>
        <dbReference type="EMBL" id="TQK95875.1"/>
    </source>
</evidence>
<proteinExistence type="predicted"/>
<dbReference type="PANTHER" id="PTHR34293:SF1">
    <property type="entry name" value="HTH-TYPE TRANSCRIPTIONAL REGULATOR TRMBL2"/>
    <property type="match status" value="1"/>
</dbReference>
<comment type="caution">
    <text evidence="2">The sequence shown here is derived from an EMBL/GenBank/DDBJ whole genome shotgun (WGS) entry which is preliminary data.</text>
</comment>
<dbReference type="SUPFAM" id="SSF56024">
    <property type="entry name" value="Phospholipase D/nuclease"/>
    <property type="match status" value="1"/>
</dbReference>
<evidence type="ECO:0000313" key="3">
    <source>
        <dbReference type="Proteomes" id="UP000318103"/>
    </source>
</evidence>
<dbReference type="AlphaFoldDB" id="A0A542U9Z9"/>
<reference evidence="2 3" key="1">
    <citation type="submission" date="2019-06" db="EMBL/GenBank/DDBJ databases">
        <title>Sequencing the genomes of 1000 actinobacteria strains.</title>
        <authorList>
            <person name="Klenk H.-P."/>
        </authorList>
    </citation>
    <scope>NUCLEOTIDE SEQUENCE [LARGE SCALE GENOMIC DNA]</scope>
    <source>
        <strain evidence="2 3">DSM 41929</strain>
    </source>
</reference>
<feature type="domain" description="HTH luxR-type" evidence="1">
    <location>
        <begin position="253"/>
        <end position="293"/>
    </location>
</feature>
<dbReference type="InterPro" id="IPR000792">
    <property type="entry name" value="Tscrpt_reg_LuxR_C"/>
</dbReference>
<organism evidence="2 3">
    <name type="scientific">Streptomyces puniciscabiei</name>
    <dbReference type="NCBI Taxonomy" id="164348"/>
    <lineage>
        <taxon>Bacteria</taxon>
        <taxon>Bacillati</taxon>
        <taxon>Actinomycetota</taxon>
        <taxon>Actinomycetes</taxon>
        <taxon>Kitasatosporales</taxon>
        <taxon>Streptomycetaceae</taxon>
        <taxon>Streptomyces</taxon>
    </lineage>
</organism>
<dbReference type="InterPro" id="IPR051797">
    <property type="entry name" value="TrmB-like"/>
</dbReference>
<accession>A0A542U9Z9</accession>
<dbReference type="InterPro" id="IPR036388">
    <property type="entry name" value="WH-like_DNA-bd_sf"/>
</dbReference>
<dbReference type="Gene3D" id="1.10.10.10">
    <property type="entry name" value="Winged helix-like DNA-binding domain superfamily/Winged helix DNA-binding domain"/>
    <property type="match status" value="1"/>
</dbReference>
<name>A0A542U9Z9_9ACTN</name>
<dbReference type="InterPro" id="IPR016032">
    <property type="entry name" value="Sig_transdc_resp-reg_C-effctor"/>
</dbReference>
<dbReference type="Proteomes" id="UP000318103">
    <property type="component" value="Unassembled WGS sequence"/>
</dbReference>
<gene>
    <name evidence="2" type="ORF">FB563_0798</name>
</gene>
<keyword evidence="3" id="KW-1185">Reference proteome</keyword>
<protein>
    <submittedName>
        <fullName evidence="2">Regulatory LuxR family protein</fullName>
    </submittedName>
</protein>